<proteinExistence type="predicted"/>
<feature type="non-terminal residue" evidence="4">
    <location>
        <position position="1"/>
    </location>
</feature>
<keyword evidence="2" id="KW-0175">Coiled coil</keyword>
<evidence type="ECO:0000313" key="4">
    <source>
        <dbReference type="EMBL" id="CAH3145875.1"/>
    </source>
</evidence>
<evidence type="ECO:0000256" key="1">
    <source>
        <dbReference type="PROSITE-ProRule" id="PRU00339"/>
    </source>
</evidence>
<dbReference type="SUPFAM" id="SSF48452">
    <property type="entry name" value="TPR-like"/>
    <property type="match status" value="4"/>
</dbReference>
<dbReference type="Proteomes" id="UP001159427">
    <property type="component" value="Unassembled WGS sequence"/>
</dbReference>
<dbReference type="Pfam" id="PF13176">
    <property type="entry name" value="TPR_7"/>
    <property type="match status" value="1"/>
</dbReference>
<evidence type="ECO:0000256" key="2">
    <source>
        <dbReference type="SAM" id="Coils"/>
    </source>
</evidence>
<feature type="repeat" description="TPR" evidence="1">
    <location>
        <begin position="380"/>
        <end position="413"/>
    </location>
</feature>
<dbReference type="Pfam" id="PF13181">
    <property type="entry name" value="TPR_8"/>
    <property type="match status" value="2"/>
</dbReference>
<evidence type="ECO:0000313" key="5">
    <source>
        <dbReference type="Proteomes" id="UP001159427"/>
    </source>
</evidence>
<evidence type="ECO:0000259" key="3">
    <source>
        <dbReference type="Pfam" id="PF12770"/>
    </source>
</evidence>
<name>A0ABN8PP73_9CNID</name>
<feature type="repeat" description="TPR" evidence="1">
    <location>
        <begin position="580"/>
        <end position="613"/>
    </location>
</feature>
<dbReference type="PANTHER" id="PTHR10098">
    <property type="entry name" value="RAPSYN-RELATED"/>
    <property type="match status" value="1"/>
</dbReference>
<dbReference type="Pfam" id="PF12770">
    <property type="entry name" value="CHAT"/>
    <property type="match status" value="1"/>
</dbReference>
<feature type="repeat" description="TPR" evidence="1">
    <location>
        <begin position="420"/>
        <end position="453"/>
    </location>
</feature>
<dbReference type="InterPro" id="IPR019734">
    <property type="entry name" value="TPR_rpt"/>
</dbReference>
<feature type="repeat" description="TPR" evidence="1">
    <location>
        <begin position="660"/>
        <end position="693"/>
    </location>
</feature>
<organism evidence="4 5">
    <name type="scientific">Porites evermanni</name>
    <dbReference type="NCBI Taxonomy" id="104178"/>
    <lineage>
        <taxon>Eukaryota</taxon>
        <taxon>Metazoa</taxon>
        <taxon>Cnidaria</taxon>
        <taxon>Anthozoa</taxon>
        <taxon>Hexacorallia</taxon>
        <taxon>Scleractinia</taxon>
        <taxon>Fungiina</taxon>
        <taxon>Poritidae</taxon>
        <taxon>Porites</taxon>
    </lineage>
</organism>
<dbReference type="Gene3D" id="1.25.40.10">
    <property type="entry name" value="Tetratricopeptide repeat domain"/>
    <property type="match status" value="6"/>
</dbReference>
<feature type="repeat" description="TPR" evidence="1">
    <location>
        <begin position="460"/>
        <end position="493"/>
    </location>
</feature>
<feature type="coiled-coil region" evidence="2">
    <location>
        <begin position="553"/>
        <end position="580"/>
    </location>
</feature>
<dbReference type="PROSITE" id="PS50005">
    <property type="entry name" value="TPR"/>
    <property type="match status" value="7"/>
</dbReference>
<dbReference type="EMBL" id="CALNXI010000901">
    <property type="protein sequence ID" value="CAH3145875.1"/>
    <property type="molecule type" value="Genomic_DNA"/>
</dbReference>
<accession>A0ABN8PP73</accession>
<gene>
    <name evidence="4" type="ORF">PEVE_00043784</name>
</gene>
<dbReference type="Pfam" id="PF13424">
    <property type="entry name" value="TPR_12"/>
    <property type="match status" value="3"/>
</dbReference>
<dbReference type="InterPro" id="IPR024983">
    <property type="entry name" value="CHAT_dom"/>
</dbReference>
<dbReference type="PANTHER" id="PTHR10098:SF108">
    <property type="entry name" value="TETRATRICOPEPTIDE REPEAT PROTEIN 28"/>
    <property type="match status" value="1"/>
</dbReference>
<dbReference type="InterPro" id="IPR011990">
    <property type="entry name" value="TPR-like_helical_dom_sf"/>
</dbReference>
<feature type="domain" description="CHAT" evidence="3">
    <location>
        <begin position="940"/>
        <end position="1211"/>
    </location>
</feature>
<keyword evidence="1" id="KW-0802">TPR repeat</keyword>
<protein>
    <recommendedName>
        <fullName evidence="3">CHAT domain-containing protein</fullName>
    </recommendedName>
</protein>
<keyword evidence="5" id="KW-1185">Reference proteome</keyword>
<dbReference type="SMART" id="SM00028">
    <property type="entry name" value="TPR"/>
    <property type="match status" value="16"/>
</dbReference>
<feature type="repeat" description="TPR" evidence="1">
    <location>
        <begin position="223"/>
        <end position="256"/>
    </location>
</feature>
<reference evidence="4 5" key="1">
    <citation type="submission" date="2022-05" db="EMBL/GenBank/DDBJ databases">
        <authorList>
            <consortium name="Genoscope - CEA"/>
            <person name="William W."/>
        </authorList>
    </citation>
    <scope>NUCLEOTIDE SEQUENCE [LARGE SCALE GENOMIC DNA]</scope>
</reference>
<feature type="repeat" description="TPR" evidence="1">
    <location>
        <begin position="620"/>
        <end position="653"/>
    </location>
</feature>
<sequence>LAIDRIKLSSIREILGFMAFWLVETAPSDIISPAEEKLDFDDATLRAIAEVYSDEGDKEFEKGEFHNAVYFYTKGIKVRCKDDELNAKLYRNRASAYKQIGNVTDSLDDAEVAVLLKPQLVEACEDDLGFYLEREDLEEMYQHFKNEADAKFKSGHYQEAMLLYGSCLKIAQKLGERIQEGVAMANLASCYFGVKDYKKAIEFYELSMNFVEESDNDYKDFEVHIYTCLGDAHFKLKNFKKAIDNYQIGLKIIQETGDVAERGNMYKKLSETYSRTEDYKWMIHYQELRLKASKEMGDRTAQRNAYCQLAAACYYSKDSERAIQFCELYLNDIKLPAERSEEGIVCLILSNACLKTGDFERAVAYRQRSLAQLGDKTSQGDAYSTIGNAYRDLGDSKKSMEWFKQHLIFAKENGDRPGEGQALVNIGVAHLRLGNFKAAITDFEQCLEIAKEIGEKTREASALEGLGLAHDYLGHFKAAMEFFELELRLAQDTGDKKLEISSYCNLGNTCLHLGNFKQALVFHTQLLNLVKESGDRKGEGVASGSLGNVYYKLGFLKEAIENHEHQLEIVKERRDREDEAVVYCNLGNDYRSLGNLQKAKHYYERNLKIAKEIKAKAVEVGVYANLGIVYRNMKDFEKAIENHNRNLQICKKMGDRPGEGRAYGNLGLTHGDLGDFEKALEYHKLCLEVAKEVEDKACEGYAHGNTGITYLALGDCERALQYLECQRKIAIEVGDEIGQVLANYHIGYVFESTDSLCKALHCFESSVRMLNDMRTRLLSNEEWKIGLRDVYKMVYAGLWRVLINQEKITEGLIAAEQGRAQSLKDLMESNYGLKTANGRRTAQEMSINDTLSCVSSVIVFTAKCSHLTCHWVLQKESVCLRKLSIAYNIQWMLEVAREKIGVRDGAQCEDRSLDRLRNNEGESEGCVQRRPAALPNQDNPFRTLYDLTISPIIDLIHGDELIVVPEGPLWLAPYAAFMDPNSRYLSESFRIRFIPSLLSLKLILDCPADYHAKNGALLVGDPWVEEVKLKQLPCAKKEVELIAETLHTTPLTGKEATKDEVLKQLSNVALVHIAAHGRMETGEIALSPNPTRASEKPSDEDFLLTMSDVLNVRLRARLVVLSCCHSGRGEIKAEGVVGIARAFLGAGARSVLVSLWAIDDEATLEFMKYFYQHLAEGKSASKSLSQAMKFMRESDEFSDVKYWAPFVLIGDDVTLEFQGSHETFSS</sequence>
<comment type="caution">
    <text evidence="4">The sequence shown here is derived from an EMBL/GenBank/DDBJ whole genome shotgun (WGS) entry which is preliminary data.</text>
</comment>